<dbReference type="Gene3D" id="1.10.10.750">
    <property type="entry name" value="Ypt/Rab-GAP domain of gyp1p, domain 1"/>
    <property type="match status" value="1"/>
</dbReference>
<dbReference type="OrthoDB" id="294251at2759"/>
<dbReference type="eggNOG" id="KOG2223">
    <property type="taxonomic scope" value="Eukaryota"/>
</dbReference>
<dbReference type="InterPro" id="IPR050302">
    <property type="entry name" value="Rab_GAP_TBC_domain"/>
</dbReference>
<dbReference type="PROSITE" id="PS50086">
    <property type="entry name" value="TBC_RABGAP"/>
    <property type="match status" value="1"/>
</dbReference>
<feature type="region of interest" description="Disordered" evidence="1">
    <location>
        <begin position="1"/>
        <end position="23"/>
    </location>
</feature>
<proteinExistence type="predicted"/>
<dbReference type="PaxDb" id="55529-EKX54560"/>
<dbReference type="SMART" id="SM00164">
    <property type="entry name" value="TBC"/>
    <property type="match status" value="1"/>
</dbReference>
<dbReference type="GeneID" id="17311322"/>
<dbReference type="InterPro" id="IPR000195">
    <property type="entry name" value="Rab-GAP-TBC_dom"/>
</dbReference>
<dbReference type="PANTHER" id="PTHR47219">
    <property type="entry name" value="RAB GTPASE-ACTIVATING PROTEIN 1-LIKE"/>
    <property type="match status" value="1"/>
</dbReference>
<reference evidence="5" key="2">
    <citation type="submission" date="2012-11" db="EMBL/GenBank/DDBJ databases">
        <authorList>
            <person name="Kuo A."/>
            <person name="Curtis B.A."/>
            <person name="Tanifuji G."/>
            <person name="Burki F."/>
            <person name="Gruber A."/>
            <person name="Irimia M."/>
            <person name="Maruyama S."/>
            <person name="Arias M.C."/>
            <person name="Ball S.G."/>
            <person name="Gile G.H."/>
            <person name="Hirakawa Y."/>
            <person name="Hopkins J.F."/>
            <person name="Rensing S.A."/>
            <person name="Schmutz J."/>
            <person name="Symeonidi A."/>
            <person name="Elias M."/>
            <person name="Eveleigh R.J."/>
            <person name="Herman E.K."/>
            <person name="Klute M.J."/>
            <person name="Nakayama T."/>
            <person name="Obornik M."/>
            <person name="Reyes-Prieto A."/>
            <person name="Armbrust E.V."/>
            <person name="Aves S.J."/>
            <person name="Beiko R.G."/>
            <person name="Coutinho P."/>
            <person name="Dacks J.B."/>
            <person name="Durnford D.G."/>
            <person name="Fast N.M."/>
            <person name="Green B.R."/>
            <person name="Grisdale C."/>
            <person name="Hempe F."/>
            <person name="Henrissat B."/>
            <person name="Hoppner M.P."/>
            <person name="Ishida K.-I."/>
            <person name="Kim E."/>
            <person name="Koreny L."/>
            <person name="Kroth P.G."/>
            <person name="Liu Y."/>
            <person name="Malik S.-B."/>
            <person name="Maier U.G."/>
            <person name="McRose D."/>
            <person name="Mock T."/>
            <person name="Neilson J.A."/>
            <person name="Onodera N.T."/>
            <person name="Poole A.M."/>
            <person name="Pritham E.J."/>
            <person name="Richards T.A."/>
            <person name="Rocap G."/>
            <person name="Roy S.W."/>
            <person name="Sarai C."/>
            <person name="Schaack S."/>
            <person name="Shirato S."/>
            <person name="Slamovits C.H."/>
            <person name="Spencer D.F."/>
            <person name="Suzuki S."/>
            <person name="Worden A.Z."/>
            <person name="Zauner S."/>
            <person name="Barry K."/>
            <person name="Bell C."/>
            <person name="Bharti A.K."/>
            <person name="Crow J.A."/>
            <person name="Grimwood J."/>
            <person name="Kramer R."/>
            <person name="Lindquist E."/>
            <person name="Lucas S."/>
            <person name="Salamov A."/>
            <person name="McFadden G.I."/>
            <person name="Lane C.E."/>
            <person name="Keeling P.J."/>
            <person name="Gray M.W."/>
            <person name="Grigoriev I.V."/>
            <person name="Archibald J.M."/>
        </authorList>
    </citation>
    <scope>NUCLEOTIDE SEQUENCE</scope>
    <source>
        <strain evidence="5">CCMP2712</strain>
    </source>
</reference>
<protein>
    <recommendedName>
        <fullName evidence="2">Rab-GAP TBC domain-containing protein</fullName>
    </recommendedName>
</protein>
<dbReference type="Gene3D" id="1.10.8.270">
    <property type="entry name" value="putative rabgap domain of human tbc1 domain family member 14 like domains"/>
    <property type="match status" value="1"/>
</dbReference>
<dbReference type="Proteomes" id="UP000011087">
    <property type="component" value="Unassembled WGS sequence"/>
</dbReference>
<feature type="domain" description="Rab-GAP TBC" evidence="2">
    <location>
        <begin position="143"/>
        <end position="328"/>
    </location>
</feature>
<evidence type="ECO:0000313" key="5">
    <source>
        <dbReference type="Proteomes" id="UP000011087"/>
    </source>
</evidence>
<dbReference type="PANTHER" id="PTHR47219:SF15">
    <property type="entry name" value="TBC1 DOMAIN FAMILY MEMBER 12 ISOFORM X1"/>
    <property type="match status" value="1"/>
</dbReference>
<feature type="compositionally biased region" description="Basic and acidic residues" evidence="1">
    <location>
        <begin position="7"/>
        <end position="23"/>
    </location>
</feature>
<dbReference type="KEGG" id="gtt:GUITHDRAFT_100034"/>
<dbReference type="EnsemblProtists" id="EKX54560">
    <property type="protein sequence ID" value="EKX54560"/>
    <property type="gene ID" value="GUITHDRAFT_100034"/>
</dbReference>
<dbReference type="OMA" id="FQEAGPY"/>
<dbReference type="AlphaFoldDB" id="L1K281"/>
<dbReference type="RefSeq" id="XP_005841540.1">
    <property type="nucleotide sequence ID" value="XM_005841483.1"/>
</dbReference>
<evidence type="ECO:0000259" key="2">
    <source>
        <dbReference type="PROSITE" id="PS50086"/>
    </source>
</evidence>
<dbReference type="GO" id="GO:0031267">
    <property type="term" value="F:small GTPase binding"/>
    <property type="evidence" value="ECO:0007669"/>
    <property type="project" value="TreeGrafter"/>
</dbReference>
<dbReference type="GO" id="GO:0005096">
    <property type="term" value="F:GTPase activator activity"/>
    <property type="evidence" value="ECO:0007669"/>
    <property type="project" value="TreeGrafter"/>
</dbReference>
<name>L1K281_GUITC</name>
<dbReference type="InterPro" id="IPR035969">
    <property type="entry name" value="Rab-GAP_TBC_sf"/>
</dbReference>
<reference evidence="3 5" key="1">
    <citation type="journal article" date="2012" name="Nature">
        <title>Algal genomes reveal evolutionary mosaicism and the fate of nucleomorphs.</title>
        <authorList>
            <consortium name="DOE Joint Genome Institute"/>
            <person name="Curtis B.A."/>
            <person name="Tanifuji G."/>
            <person name="Burki F."/>
            <person name="Gruber A."/>
            <person name="Irimia M."/>
            <person name="Maruyama S."/>
            <person name="Arias M.C."/>
            <person name="Ball S.G."/>
            <person name="Gile G.H."/>
            <person name="Hirakawa Y."/>
            <person name="Hopkins J.F."/>
            <person name="Kuo A."/>
            <person name="Rensing S.A."/>
            <person name="Schmutz J."/>
            <person name="Symeonidi A."/>
            <person name="Elias M."/>
            <person name="Eveleigh R.J."/>
            <person name="Herman E.K."/>
            <person name="Klute M.J."/>
            <person name="Nakayama T."/>
            <person name="Obornik M."/>
            <person name="Reyes-Prieto A."/>
            <person name="Armbrust E.V."/>
            <person name="Aves S.J."/>
            <person name="Beiko R.G."/>
            <person name="Coutinho P."/>
            <person name="Dacks J.B."/>
            <person name="Durnford D.G."/>
            <person name="Fast N.M."/>
            <person name="Green B.R."/>
            <person name="Grisdale C.J."/>
            <person name="Hempel F."/>
            <person name="Henrissat B."/>
            <person name="Hoppner M.P."/>
            <person name="Ishida K."/>
            <person name="Kim E."/>
            <person name="Koreny L."/>
            <person name="Kroth P.G."/>
            <person name="Liu Y."/>
            <person name="Malik S.B."/>
            <person name="Maier U.G."/>
            <person name="McRose D."/>
            <person name="Mock T."/>
            <person name="Neilson J.A."/>
            <person name="Onodera N.T."/>
            <person name="Poole A.M."/>
            <person name="Pritham E.J."/>
            <person name="Richards T.A."/>
            <person name="Rocap G."/>
            <person name="Roy S.W."/>
            <person name="Sarai C."/>
            <person name="Schaack S."/>
            <person name="Shirato S."/>
            <person name="Slamovits C.H."/>
            <person name="Spencer D.F."/>
            <person name="Suzuki S."/>
            <person name="Worden A.Z."/>
            <person name="Zauner S."/>
            <person name="Barry K."/>
            <person name="Bell C."/>
            <person name="Bharti A.K."/>
            <person name="Crow J.A."/>
            <person name="Grimwood J."/>
            <person name="Kramer R."/>
            <person name="Lindquist E."/>
            <person name="Lucas S."/>
            <person name="Salamov A."/>
            <person name="McFadden G.I."/>
            <person name="Lane C.E."/>
            <person name="Keeling P.J."/>
            <person name="Gray M.W."/>
            <person name="Grigoriev I.V."/>
            <person name="Archibald J.M."/>
        </authorList>
    </citation>
    <scope>NUCLEOTIDE SEQUENCE</scope>
    <source>
        <strain evidence="3 5">CCMP2712</strain>
    </source>
</reference>
<organism evidence="3">
    <name type="scientific">Guillardia theta (strain CCMP2712)</name>
    <name type="common">Cryptophyte</name>
    <dbReference type="NCBI Taxonomy" id="905079"/>
    <lineage>
        <taxon>Eukaryota</taxon>
        <taxon>Cryptophyceae</taxon>
        <taxon>Pyrenomonadales</taxon>
        <taxon>Geminigeraceae</taxon>
        <taxon>Guillardia</taxon>
    </lineage>
</organism>
<keyword evidence="5" id="KW-1185">Reference proteome</keyword>
<evidence type="ECO:0000313" key="4">
    <source>
        <dbReference type="EnsemblProtists" id="EKX54560"/>
    </source>
</evidence>
<gene>
    <name evidence="3" type="ORF">GUITHDRAFT_100034</name>
</gene>
<accession>L1K281</accession>
<dbReference type="Pfam" id="PF00566">
    <property type="entry name" value="RabGAP-TBC"/>
    <property type="match status" value="1"/>
</dbReference>
<dbReference type="HOGENOM" id="CLU_706865_0_0_1"/>
<dbReference type="STRING" id="905079.L1K281"/>
<sequence length="391" mass="44409">MSEESSVNERKREDGGGGDESAQKECKHVEILLDIDYVDDYIDSCIPATLQQGGEEGRAMRGRGRGRGRGRLDDVEAEMIESDEEVEAIFINHEDVQALSPDAATSSVPISPGEKVRMWTEEILPNFESVIRKKWVHALWKQGIPWKLRQNVWPRAIGNKLNLDHDKYESLAMVVNDRSFFIPGIEIINNDLPRTKLKGKDVDEAQLRVLLCTVSALQPEVGYVQGMSYLGAIFLLFMAPAEAFVCLGNLLSCRFFPSFLRMDAEKIELRWKVFEILLGQELPDLAYHFHTIGFSSDLIITEWWLTIFSKNFPVELSCRVWDCFLLEGESFLFRAALGLCLLLRDRMVGRAMEDCHAVLMRSGESVEAEDFFRAVGDVKASSKFIREMLEA</sequence>
<dbReference type="SUPFAM" id="SSF47923">
    <property type="entry name" value="Ypt/Rab-GAP domain of gyp1p"/>
    <property type="match status" value="2"/>
</dbReference>
<reference evidence="4" key="3">
    <citation type="submission" date="2015-06" db="UniProtKB">
        <authorList>
            <consortium name="EnsemblProtists"/>
        </authorList>
    </citation>
    <scope>IDENTIFICATION</scope>
</reference>
<evidence type="ECO:0000256" key="1">
    <source>
        <dbReference type="SAM" id="MobiDB-lite"/>
    </source>
</evidence>
<evidence type="ECO:0000313" key="3">
    <source>
        <dbReference type="EMBL" id="EKX54560.1"/>
    </source>
</evidence>
<dbReference type="Gene3D" id="1.10.472.80">
    <property type="entry name" value="Ypt/Rab-GAP domain of gyp1p, domain 3"/>
    <property type="match status" value="1"/>
</dbReference>
<dbReference type="EMBL" id="JH992967">
    <property type="protein sequence ID" value="EKX54560.1"/>
    <property type="molecule type" value="Genomic_DNA"/>
</dbReference>